<reference evidence="1" key="1">
    <citation type="submission" date="2019-08" db="EMBL/GenBank/DDBJ databases">
        <authorList>
            <person name="Kucharzyk K."/>
            <person name="Murdoch R.W."/>
            <person name="Higgins S."/>
            <person name="Loffler F."/>
        </authorList>
    </citation>
    <scope>NUCLEOTIDE SEQUENCE</scope>
</reference>
<dbReference type="EMBL" id="VSSQ01019213">
    <property type="protein sequence ID" value="MPM63093.1"/>
    <property type="molecule type" value="Genomic_DNA"/>
</dbReference>
<evidence type="ECO:0000313" key="1">
    <source>
        <dbReference type="EMBL" id="MPM63093.1"/>
    </source>
</evidence>
<name>A0A645BIR8_9ZZZZ</name>
<accession>A0A645BIR8</accession>
<protein>
    <submittedName>
        <fullName evidence="1">Uncharacterized protein</fullName>
    </submittedName>
</protein>
<proteinExistence type="predicted"/>
<sequence length="45" mass="5506">MKKQFFRQMQMNYIFCTNLTGTVQKELTPYAVRLTFSRWVRELNS</sequence>
<organism evidence="1">
    <name type="scientific">bioreactor metagenome</name>
    <dbReference type="NCBI Taxonomy" id="1076179"/>
    <lineage>
        <taxon>unclassified sequences</taxon>
        <taxon>metagenomes</taxon>
        <taxon>ecological metagenomes</taxon>
    </lineage>
</organism>
<dbReference type="AlphaFoldDB" id="A0A645BIR8"/>
<comment type="caution">
    <text evidence="1">The sequence shown here is derived from an EMBL/GenBank/DDBJ whole genome shotgun (WGS) entry which is preliminary data.</text>
</comment>
<gene>
    <name evidence="1" type="ORF">SDC9_109973</name>
</gene>